<protein>
    <submittedName>
        <fullName evidence="1">Uncharacterized protein</fullName>
    </submittedName>
</protein>
<evidence type="ECO:0000313" key="1">
    <source>
        <dbReference type="EMBL" id="MCM1984995.1"/>
    </source>
</evidence>
<dbReference type="Proteomes" id="UP000031561">
    <property type="component" value="Unassembled WGS sequence"/>
</dbReference>
<organism evidence="1 2">
    <name type="scientific">Lyngbya confervoides BDU141951</name>
    <dbReference type="NCBI Taxonomy" id="1574623"/>
    <lineage>
        <taxon>Bacteria</taxon>
        <taxon>Bacillati</taxon>
        <taxon>Cyanobacteriota</taxon>
        <taxon>Cyanophyceae</taxon>
        <taxon>Oscillatoriophycideae</taxon>
        <taxon>Oscillatoriales</taxon>
        <taxon>Microcoleaceae</taxon>
        <taxon>Lyngbya</taxon>
    </lineage>
</organism>
<name>A0ABD4T9J5_9CYAN</name>
<dbReference type="RefSeq" id="WP_166277594.1">
    <property type="nucleotide sequence ID" value="NZ_JTHE03000109.1"/>
</dbReference>
<keyword evidence="2" id="KW-1185">Reference proteome</keyword>
<gene>
    <name evidence="1" type="ORF">QQ91_0019425</name>
</gene>
<dbReference type="EMBL" id="JTHE03000109">
    <property type="protein sequence ID" value="MCM1984995.1"/>
    <property type="molecule type" value="Genomic_DNA"/>
</dbReference>
<reference evidence="1 2" key="1">
    <citation type="journal article" date="2015" name="Genome Announc.">
        <title>Draft Genome Sequence of Filamentous Marine Cyanobacterium Lyngbya confervoides Strain BDU141951.</title>
        <authorList>
            <person name="Chandrababunaidu M.M."/>
            <person name="Sen D."/>
            <person name="Tripathy S."/>
        </authorList>
    </citation>
    <scope>NUCLEOTIDE SEQUENCE [LARGE SCALE GENOMIC DNA]</scope>
    <source>
        <strain evidence="1 2">BDU141951</strain>
    </source>
</reference>
<comment type="caution">
    <text evidence="1">The sequence shown here is derived from an EMBL/GenBank/DDBJ whole genome shotgun (WGS) entry which is preliminary data.</text>
</comment>
<evidence type="ECO:0000313" key="2">
    <source>
        <dbReference type="Proteomes" id="UP000031561"/>
    </source>
</evidence>
<proteinExistence type="predicted"/>
<sequence length="261" mass="29042">MQRPLLNGNEILALAIALCTGLGVVTMQREKLQAQAANQPQTQQFYRREERQIKTSVTLLKNLPSLGYDNLVANWAFLNFIQYFGDDSARAVTGYPVSPDFFEVVVERDPLFLNMYPYLSSSVTLFAGNPTKTIDLLSQGIEAMPPALQAEAYFLWQSKATDELLFLGDPQAARQSYLNAAQWASQSEDPEYQAIAARSRATAEFLATNPDSRNARVAAWFNILAGAIDDKTRAIAVQQIQDLGGKIIQHNGQFRITFPES</sequence>
<dbReference type="AlphaFoldDB" id="A0ABD4T9J5"/>
<accession>A0ABD4T9J5</accession>